<feature type="compositionally biased region" description="Polar residues" evidence="1">
    <location>
        <begin position="48"/>
        <end position="57"/>
    </location>
</feature>
<keyword evidence="3" id="KW-1185">Reference proteome</keyword>
<evidence type="ECO:0000313" key="3">
    <source>
        <dbReference type="Proteomes" id="UP000044602"/>
    </source>
</evidence>
<evidence type="ECO:0000256" key="1">
    <source>
        <dbReference type="SAM" id="MobiDB-lite"/>
    </source>
</evidence>
<evidence type="ECO:0000313" key="2">
    <source>
        <dbReference type="EMBL" id="CRK42142.1"/>
    </source>
</evidence>
<dbReference type="STRING" id="100787.A0A0G4N6M7"/>
<dbReference type="Proteomes" id="UP000044602">
    <property type="component" value="Unassembled WGS sequence"/>
</dbReference>
<sequence>MSLRQIAHHKLIRSRLNPSLLLTRLTTPILKNLSSPPAVRPPTYHFSAPSTSLNPSLELSLPRRRPGDEPGMGTPCAAAAPRGECSGSWLTTLPVAEGGEMARGFEDADDADCCWA</sequence>
<reference evidence="2 3" key="1">
    <citation type="submission" date="2015-05" db="EMBL/GenBank/DDBJ databases">
        <authorList>
            <person name="Wang D.B."/>
            <person name="Wang M."/>
        </authorList>
    </citation>
    <scope>NUCLEOTIDE SEQUENCE [LARGE SCALE GENOMIC DNA]</scope>
    <source>
        <strain evidence="2">VL1</strain>
    </source>
</reference>
<accession>A0A0G4N6M7</accession>
<dbReference type="EMBL" id="CVQH01027305">
    <property type="protein sequence ID" value="CRK42142.1"/>
    <property type="molecule type" value="Genomic_DNA"/>
</dbReference>
<protein>
    <submittedName>
        <fullName evidence="2">Uncharacterized protein</fullName>
    </submittedName>
</protein>
<feature type="region of interest" description="Disordered" evidence="1">
    <location>
        <begin position="32"/>
        <end position="58"/>
    </location>
</feature>
<gene>
    <name evidence="2" type="ORF">BN1708_008673</name>
</gene>
<proteinExistence type="predicted"/>
<dbReference type="AlphaFoldDB" id="A0A0G4N6M7"/>
<name>A0A0G4N6M7_VERLO</name>
<organism evidence="2 3">
    <name type="scientific">Verticillium longisporum</name>
    <name type="common">Verticillium dahliae var. longisporum</name>
    <dbReference type="NCBI Taxonomy" id="100787"/>
    <lineage>
        <taxon>Eukaryota</taxon>
        <taxon>Fungi</taxon>
        <taxon>Dikarya</taxon>
        <taxon>Ascomycota</taxon>
        <taxon>Pezizomycotina</taxon>
        <taxon>Sordariomycetes</taxon>
        <taxon>Hypocreomycetidae</taxon>
        <taxon>Glomerellales</taxon>
        <taxon>Plectosphaerellaceae</taxon>
        <taxon>Verticillium</taxon>
    </lineage>
</organism>